<keyword evidence="6" id="KW-1185">Reference proteome</keyword>
<dbReference type="SMART" id="SM00052">
    <property type="entry name" value="EAL"/>
    <property type="match status" value="1"/>
</dbReference>
<feature type="domain" description="GGDEF" evidence="3">
    <location>
        <begin position="280"/>
        <end position="412"/>
    </location>
</feature>
<dbReference type="RefSeq" id="WP_328014620.1">
    <property type="nucleotide sequence ID" value="NZ_JARTFS010000001.1"/>
</dbReference>
<feature type="transmembrane region" description="Helical" evidence="1">
    <location>
        <begin position="226"/>
        <end position="247"/>
    </location>
</feature>
<dbReference type="InterPro" id="IPR005330">
    <property type="entry name" value="MHYT_dom"/>
</dbReference>
<comment type="caution">
    <text evidence="5">The sequence shown here is derived from an EMBL/GenBank/DDBJ whole genome shotgun (WGS) entry which is preliminary data.</text>
</comment>
<dbReference type="EMBL" id="JARTFS010000001">
    <property type="protein sequence ID" value="MED4399909.1"/>
    <property type="molecule type" value="Genomic_DNA"/>
</dbReference>
<feature type="transmembrane region" description="Helical" evidence="1">
    <location>
        <begin position="182"/>
        <end position="206"/>
    </location>
</feature>
<evidence type="ECO:0000313" key="5">
    <source>
        <dbReference type="EMBL" id="MED4399909.1"/>
    </source>
</evidence>
<accession>A0ABU6NUM2</accession>
<feature type="transmembrane region" description="Helical" evidence="1">
    <location>
        <begin position="84"/>
        <end position="105"/>
    </location>
</feature>
<dbReference type="Proteomes" id="UP001342826">
    <property type="component" value="Unassembled WGS sequence"/>
</dbReference>
<dbReference type="Gene3D" id="3.30.70.270">
    <property type="match status" value="1"/>
</dbReference>
<feature type="domain" description="EAL" evidence="2">
    <location>
        <begin position="420"/>
        <end position="675"/>
    </location>
</feature>
<organism evidence="5 6">
    <name type="scientific">Metabacillus fastidiosus</name>
    <dbReference type="NCBI Taxonomy" id="1458"/>
    <lineage>
        <taxon>Bacteria</taxon>
        <taxon>Bacillati</taxon>
        <taxon>Bacillota</taxon>
        <taxon>Bacilli</taxon>
        <taxon>Bacillales</taxon>
        <taxon>Bacillaceae</taxon>
        <taxon>Metabacillus</taxon>
    </lineage>
</organism>
<name>A0ABU6NUM2_9BACI</name>
<keyword evidence="1" id="KW-0472">Membrane</keyword>
<dbReference type="Pfam" id="PF03707">
    <property type="entry name" value="MHYT"/>
    <property type="match status" value="3"/>
</dbReference>
<dbReference type="Pfam" id="PF00563">
    <property type="entry name" value="EAL"/>
    <property type="match status" value="1"/>
</dbReference>
<dbReference type="CDD" id="cd01948">
    <property type="entry name" value="EAL"/>
    <property type="match status" value="1"/>
</dbReference>
<dbReference type="PROSITE" id="PS50887">
    <property type="entry name" value="GGDEF"/>
    <property type="match status" value="1"/>
</dbReference>
<dbReference type="PROSITE" id="PS50883">
    <property type="entry name" value="EAL"/>
    <property type="match status" value="1"/>
</dbReference>
<sequence>MPDLHEIMILHGEYSTGIVILSVLIACFASYTALSLNEKIQNNLFFHRYFWLTLASIAMGLGIWSMHFVGMSAFMLPVQMKYDIALTILSVFPAIIASFVAFFIANRPHHSFRTFSAAGIMMGIGISTMHYAGMAAMRMEAEFVYKPLPFILSVCIAIIVSLVAIYIFSVKHHFFANRLMKLTAASVMGLAITSMHYIGMKALVFYVDNSSADLTHNMHQMDSTLLVASVTIGIGILLSLSIVAGILDKYVDHRLNYFDSLTKLANRRQFEKALKANSGKTSFLAVLHIHGLEKWNSGFGYDFGDAIIRNISEILVSLKPSSIDLYRIEGNRFAILTTDKYEFDSMKLTMERFSAIVKSPLLIKEQRPFIESVWVCSTSNNGETADQLFANTLAVLYHPSTAYKHEIIHYNPQVHTYTFEQSLLNDIERAMEEDELYLVYQPKVCPVTRKIKSFEALLRWNHSVEGPLSPAKFIPILEENGKMFDVTDWVIHKACKQISEWLETGKCTWHIAVNIPGVYVTSSRFKRTLLENTAKYDIDTKYLELEITETSVVSNIENAIRAMEDIRASGFTFALDDFGTGVSSLSYLKKLPISTIKIDKSFIDGVPNSRKDSSIIQAIISLCQSLDFNIVIEGVEVKEQVDFLTSMAERPLIQGYYFSKPLPAADVISFAEVFKNEKDSF</sequence>
<feature type="transmembrane region" description="Helical" evidence="1">
    <location>
        <begin position="117"/>
        <end position="136"/>
    </location>
</feature>
<dbReference type="InterPro" id="IPR000160">
    <property type="entry name" value="GGDEF_dom"/>
</dbReference>
<feature type="transmembrane region" description="Helical" evidence="1">
    <location>
        <begin position="14"/>
        <end position="37"/>
    </location>
</feature>
<proteinExistence type="predicted"/>
<evidence type="ECO:0000259" key="4">
    <source>
        <dbReference type="PROSITE" id="PS50924"/>
    </source>
</evidence>
<dbReference type="InterPro" id="IPR029787">
    <property type="entry name" value="Nucleotide_cyclase"/>
</dbReference>
<feature type="domain" description="MHYT" evidence="4">
    <location>
        <begin position="14"/>
        <end position="206"/>
    </location>
</feature>
<dbReference type="InterPro" id="IPR001633">
    <property type="entry name" value="EAL_dom"/>
</dbReference>
<evidence type="ECO:0000259" key="3">
    <source>
        <dbReference type="PROSITE" id="PS50887"/>
    </source>
</evidence>
<dbReference type="PROSITE" id="PS50924">
    <property type="entry name" value="MHYT"/>
    <property type="match status" value="1"/>
</dbReference>
<keyword evidence="1" id="KW-0812">Transmembrane</keyword>
<dbReference type="InterPro" id="IPR035919">
    <property type="entry name" value="EAL_sf"/>
</dbReference>
<evidence type="ECO:0000313" key="6">
    <source>
        <dbReference type="Proteomes" id="UP001342826"/>
    </source>
</evidence>
<dbReference type="SUPFAM" id="SSF55073">
    <property type="entry name" value="Nucleotide cyclase"/>
    <property type="match status" value="1"/>
</dbReference>
<dbReference type="Gene3D" id="3.20.20.450">
    <property type="entry name" value="EAL domain"/>
    <property type="match status" value="1"/>
</dbReference>
<evidence type="ECO:0000256" key="1">
    <source>
        <dbReference type="PROSITE-ProRule" id="PRU00244"/>
    </source>
</evidence>
<dbReference type="PANTHER" id="PTHR33121">
    <property type="entry name" value="CYCLIC DI-GMP PHOSPHODIESTERASE PDEF"/>
    <property type="match status" value="1"/>
</dbReference>
<keyword evidence="1" id="KW-1133">Transmembrane helix</keyword>
<dbReference type="SUPFAM" id="SSF141868">
    <property type="entry name" value="EAL domain-like"/>
    <property type="match status" value="1"/>
</dbReference>
<dbReference type="PANTHER" id="PTHR33121:SF79">
    <property type="entry name" value="CYCLIC DI-GMP PHOSPHODIESTERASE PDED-RELATED"/>
    <property type="match status" value="1"/>
</dbReference>
<dbReference type="InterPro" id="IPR050706">
    <property type="entry name" value="Cyclic-di-GMP_PDE-like"/>
</dbReference>
<gene>
    <name evidence="5" type="ORF">P9271_00855</name>
</gene>
<dbReference type="InterPro" id="IPR043128">
    <property type="entry name" value="Rev_trsase/Diguanyl_cyclase"/>
</dbReference>
<feature type="transmembrane region" description="Helical" evidence="1">
    <location>
        <begin position="49"/>
        <end position="78"/>
    </location>
</feature>
<evidence type="ECO:0000259" key="2">
    <source>
        <dbReference type="PROSITE" id="PS50883"/>
    </source>
</evidence>
<dbReference type="Pfam" id="PF00990">
    <property type="entry name" value="GGDEF"/>
    <property type="match status" value="1"/>
</dbReference>
<feature type="transmembrane region" description="Helical" evidence="1">
    <location>
        <begin position="148"/>
        <end position="170"/>
    </location>
</feature>
<dbReference type="SMART" id="SM00267">
    <property type="entry name" value="GGDEF"/>
    <property type="match status" value="1"/>
</dbReference>
<protein>
    <submittedName>
        <fullName evidence="5">EAL domain-containing protein</fullName>
    </submittedName>
</protein>
<reference evidence="5 6" key="1">
    <citation type="submission" date="2023-03" db="EMBL/GenBank/DDBJ databases">
        <title>Bacillus Genome Sequencing.</title>
        <authorList>
            <person name="Dunlap C."/>
        </authorList>
    </citation>
    <scope>NUCLEOTIDE SEQUENCE [LARGE SCALE GENOMIC DNA]</scope>
    <source>
        <strain evidence="5 6">NRS-1717</strain>
    </source>
</reference>